<evidence type="ECO:0000256" key="1">
    <source>
        <dbReference type="SAM" id="MobiDB-lite"/>
    </source>
</evidence>
<dbReference type="RefSeq" id="WP_211874594.1">
    <property type="nucleotide sequence ID" value="NZ_JAAEDH010000012.1"/>
</dbReference>
<feature type="region of interest" description="Disordered" evidence="1">
    <location>
        <begin position="23"/>
        <end position="62"/>
    </location>
</feature>
<dbReference type="PANTHER" id="PTHR10579">
    <property type="entry name" value="CALCIUM-ACTIVATED CHLORIDE CHANNEL REGULATOR"/>
    <property type="match status" value="1"/>
</dbReference>
<evidence type="ECO:0000259" key="3">
    <source>
        <dbReference type="PROSITE" id="PS50234"/>
    </source>
</evidence>
<dbReference type="Proteomes" id="UP001196068">
    <property type="component" value="Unassembled WGS sequence"/>
</dbReference>
<feature type="chain" id="PRO_5041985957" evidence="2">
    <location>
        <begin position="21"/>
        <end position="411"/>
    </location>
</feature>
<organism evidence="4 5">
    <name type="scientific">Plastoroseomonas arctica</name>
    <dbReference type="NCBI Taxonomy" id="1509237"/>
    <lineage>
        <taxon>Bacteria</taxon>
        <taxon>Pseudomonadati</taxon>
        <taxon>Pseudomonadota</taxon>
        <taxon>Alphaproteobacteria</taxon>
        <taxon>Acetobacterales</taxon>
        <taxon>Acetobacteraceae</taxon>
        <taxon>Plastoroseomonas</taxon>
    </lineage>
</organism>
<dbReference type="PROSITE" id="PS50234">
    <property type="entry name" value="VWFA"/>
    <property type="match status" value="1"/>
</dbReference>
<keyword evidence="2" id="KW-0732">Signal</keyword>
<accession>A0AAF1K2U5</accession>
<dbReference type="SUPFAM" id="SSF53300">
    <property type="entry name" value="vWA-like"/>
    <property type="match status" value="1"/>
</dbReference>
<evidence type="ECO:0000256" key="2">
    <source>
        <dbReference type="SAM" id="SignalP"/>
    </source>
</evidence>
<dbReference type="PANTHER" id="PTHR10579:SF43">
    <property type="entry name" value="ZINC FINGER (C3HC4-TYPE RING FINGER) FAMILY PROTEIN"/>
    <property type="match status" value="1"/>
</dbReference>
<dbReference type="SMART" id="SM00327">
    <property type="entry name" value="VWA"/>
    <property type="match status" value="1"/>
</dbReference>
<feature type="region of interest" description="Disordered" evidence="1">
    <location>
        <begin position="296"/>
        <end position="315"/>
    </location>
</feature>
<feature type="signal peptide" evidence="2">
    <location>
        <begin position="1"/>
        <end position="20"/>
    </location>
</feature>
<protein>
    <submittedName>
        <fullName evidence="4">VWA domain-containing protein</fullName>
    </submittedName>
</protein>
<keyword evidence="5" id="KW-1185">Reference proteome</keyword>
<dbReference type="InterPro" id="IPR051266">
    <property type="entry name" value="CLCR"/>
</dbReference>
<dbReference type="Gene3D" id="3.40.50.410">
    <property type="entry name" value="von Willebrand factor, type A domain"/>
    <property type="match status" value="1"/>
</dbReference>
<name>A0AAF1K2U5_9PROT</name>
<reference evidence="4" key="1">
    <citation type="submission" date="2020-01" db="EMBL/GenBank/DDBJ databases">
        <authorList>
            <person name="Rat A."/>
        </authorList>
    </citation>
    <scope>NUCLEOTIDE SEQUENCE</scope>
    <source>
        <strain evidence="4">LMG 28251</strain>
    </source>
</reference>
<evidence type="ECO:0000313" key="4">
    <source>
        <dbReference type="EMBL" id="MBR0655758.1"/>
    </source>
</evidence>
<dbReference type="InterPro" id="IPR002035">
    <property type="entry name" value="VWF_A"/>
</dbReference>
<comment type="caution">
    <text evidence="4">The sequence shown here is derived from an EMBL/GenBank/DDBJ whole genome shotgun (WGS) entry which is preliminary data.</text>
</comment>
<dbReference type="Pfam" id="PF13519">
    <property type="entry name" value="VWA_2"/>
    <property type="match status" value="1"/>
</dbReference>
<dbReference type="AlphaFoldDB" id="A0AAF1K2U5"/>
<proteinExistence type="predicted"/>
<feature type="domain" description="VWFA" evidence="3">
    <location>
        <begin position="105"/>
        <end position="297"/>
    </location>
</feature>
<reference evidence="4" key="2">
    <citation type="journal article" date="2021" name="Syst. Appl. Microbiol.">
        <title>Roseomonas hellenica sp. nov., isolated from roots of wild-growing Alkanna tinctoria.</title>
        <authorList>
            <person name="Rat A."/>
            <person name="Naranjo H.D."/>
            <person name="Lebbe L."/>
            <person name="Cnockaert M."/>
            <person name="Krigas N."/>
            <person name="Grigoriadou K."/>
            <person name="Maloupa E."/>
            <person name="Willems A."/>
        </authorList>
    </citation>
    <scope>NUCLEOTIDE SEQUENCE</scope>
    <source>
        <strain evidence="4">LMG 28251</strain>
    </source>
</reference>
<dbReference type="InterPro" id="IPR036465">
    <property type="entry name" value="vWFA_dom_sf"/>
</dbReference>
<evidence type="ECO:0000313" key="5">
    <source>
        <dbReference type="Proteomes" id="UP001196068"/>
    </source>
</evidence>
<dbReference type="EMBL" id="JAAEDH010000012">
    <property type="protein sequence ID" value="MBR0655758.1"/>
    <property type="molecule type" value="Genomic_DNA"/>
</dbReference>
<gene>
    <name evidence="4" type="ORF">GXW79_11795</name>
</gene>
<sequence>MTPLRLPLALLLALSGSALAQPAGEPIPPGAETSRPARVDQTVTPPPIPRIHSLSPPEGGPSEARALVAEAVLPGLATRCLPATGDRPPGGYPWTPPPARAAATRVVIAVDASGSMAGRAGGEVKMEAARRAARRFLETLPPGVEVGLVVFGHRGSPRDAGRAASCAAAESVVPLSPTGRAAALSAVDSLRPVGWTPLAAAMRAAAAQFRPAEVPGEQLLLVISDGIETCGGNPAAVAREISEGPTRAAVDIIGFDIPGRDREVMGEVARAARGSFAPVTDSATAALAMRRSVEGTLATSPMAQPPTALGRPTPPEEYRRGFRIGPPQSSVAVASCINGGLAEEATRLEIALSRTGNPPATAATARALMEERHRAARTALSDFLAALGAPSGGALAAARERLAGVLTVFAR</sequence>